<name>A0A8X6SJE9_TRICX</name>
<accession>A0A8X6SJE9</accession>
<evidence type="ECO:0000313" key="1">
    <source>
        <dbReference type="EMBL" id="GFY12538.1"/>
    </source>
</evidence>
<dbReference type="AlphaFoldDB" id="A0A8X6SJE9"/>
<reference evidence="1" key="1">
    <citation type="submission" date="2020-08" db="EMBL/GenBank/DDBJ databases">
        <title>Multicomponent nature underlies the extraordinary mechanical properties of spider dragline silk.</title>
        <authorList>
            <person name="Kono N."/>
            <person name="Nakamura H."/>
            <person name="Mori M."/>
            <person name="Yoshida Y."/>
            <person name="Ohtoshi R."/>
            <person name="Malay A.D."/>
            <person name="Moran D.A.P."/>
            <person name="Tomita M."/>
            <person name="Numata K."/>
            <person name="Arakawa K."/>
        </authorList>
    </citation>
    <scope>NUCLEOTIDE SEQUENCE</scope>
</reference>
<proteinExistence type="predicted"/>
<comment type="caution">
    <text evidence="1">The sequence shown here is derived from an EMBL/GenBank/DDBJ whole genome shotgun (WGS) entry which is preliminary data.</text>
</comment>
<dbReference type="Proteomes" id="UP000887159">
    <property type="component" value="Unassembled WGS sequence"/>
</dbReference>
<evidence type="ECO:0000313" key="2">
    <source>
        <dbReference type="Proteomes" id="UP000887159"/>
    </source>
</evidence>
<sequence length="103" mass="11219">MKSNTTTNHDTGFRISVAMHIATVQQPLTMVSLKSNPTIVMLQAEEAFVSEHNVAPFRCPCSPFTKLLVAQTPVVSSKGYKKQCKPYGHSTLEQTISSGTSGY</sequence>
<protein>
    <submittedName>
        <fullName evidence="1">Uncharacterized protein</fullName>
    </submittedName>
</protein>
<dbReference type="EMBL" id="BMAU01021315">
    <property type="protein sequence ID" value="GFY12538.1"/>
    <property type="molecule type" value="Genomic_DNA"/>
</dbReference>
<keyword evidence="2" id="KW-1185">Reference proteome</keyword>
<gene>
    <name evidence="1" type="ORF">TNCV_2447291</name>
</gene>
<organism evidence="1 2">
    <name type="scientific">Trichonephila clavipes</name>
    <name type="common">Golden silk orbweaver</name>
    <name type="synonym">Nephila clavipes</name>
    <dbReference type="NCBI Taxonomy" id="2585209"/>
    <lineage>
        <taxon>Eukaryota</taxon>
        <taxon>Metazoa</taxon>
        <taxon>Ecdysozoa</taxon>
        <taxon>Arthropoda</taxon>
        <taxon>Chelicerata</taxon>
        <taxon>Arachnida</taxon>
        <taxon>Araneae</taxon>
        <taxon>Araneomorphae</taxon>
        <taxon>Entelegynae</taxon>
        <taxon>Araneoidea</taxon>
        <taxon>Nephilidae</taxon>
        <taxon>Trichonephila</taxon>
    </lineage>
</organism>